<name>A0ACC2TIW2_9FUNG</name>
<dbReference type="EMBL" id="QTSX02002863">
    <property type="protein sequence ID" value="KAJ9074321.1"/>
    <property type="molecule type" value="Genomic_DNA"/>
</dbReference>
<reference evidence="1" key="1">
    <citation type="submission" date="2022-04" db="EMBL/GenBank/DDBJ databases">
        <title>Genome of the entomopathogenic fungus Entomophthora muscae.</title>
        <authorList>
            <person name="Elya C."/>
            <person name="Lovett B.R."/>
            <person name="Lee E."/>
            <person name="Macias A.M."/>
            <person name="Hajek A.E."/>
            <person name="De Bivort B.L."/>
            <person name="Kasson M.T."/>
            <person name="De Fine Licht H.H."/>
            <person name="Stajich J.E."/>
        </authorList>
    </citation>
    <scope>NUCLEOTIDE SEQUENCE</scope>
    <source>
        <strain evidence="1">Berkeley</strain>
    </source>
</reference>
<dbReference type="Proteomes" id="UP001165960">
    <property type="component" value="Unassembled WGS sequence"/>
</dbReference>
<proteinExistence type="predicted"/>
<keyword evidence="2" id="KW-1185">Reference proteome</keyword>
<evidence type="ECO:0000313" key="1">
    <source>
        <dbReference type="EMBL" id="KAJ9074321.1"/>
    </source>
</evidence>
<evidence type="ECO:0000313" key="2">
    <source>
        <dbReference type="Proteomes" id="UP001165960"/>
    </source>
</evidence>
<sequence length="279" mass="31520">MEMNSGEPLQSEDILCLENVSIALPFKEMASHYPGVIDFLMQFVEASNNPSIHLVNENSTYSDCTYCNILVNKVKVQAIIDSGALVNIVSTTLVKQLKIAPNVYYCKQYDNTGLVPTVFQGMYSALPLKFGSLAVFSHAIVFPHKDFDILIGTQFMQKFGAKIDFQENVLEILGQKLPIYYTLDGKITETKRCNYINIVYQDGIIPVRFYQSGKKISVPPTQIEENKGIPLRAYKTYEINTGDQHILEIKLTLKIPEGLMARLNSHIKDLVWNHQYAQG</sequence>
<comment type="caution">
    <text evidence="1">The sequence shown here is derived from an EMBL/GenBank/DDBJ whole genome shotgun (WGS) entry which is preliminary data.</text>
</comment>
<protein>
    <submittedName>
        <fullName evidence="1">DNA damage-inducible protein 1</fullName>
    </submittedName>
</protein>
<gene>
    <name evidence="1" type="primary">DDI1_31</name>
    <name evidence="1" type="ORF">DSO57_1007742</name>
</gene>
<accession>A0ACC2TIW2</accession>
<organism evidence="1 2">
    <name type="scientific">Entomophthora muscae</name>
    <dbReference type="NCBI Taxonomy" id="34485"/>
    <lineage>
        <taxon>Eukaryota</taxon>
        <taxon>Fungi</taxon>
        <taxon>Fungi incertae sedis</taxon>
        <taxon>Zoopagomycota</taxon>
        <taxon>Entomophthoromycotina</taxon>
        <taxon>Entomophthoromycetes</taxon>
        <taxon>Entomophthorales</taxon>
        <taxon>Entomophthoraceae</taxon>
        <taxon>Entomophthora</taxon>
    </lineage>
</organism>